<proteinExistence type="predicted"/>
<evidence type="ECO:0000313" key="2">
    <source>
        <dbReference type="EMBL" id="KAK2080986.1"/>
    </source>
</evidence>
<feature type="compositionally biased region" description="Polar residues" evidence="1">
    <location>
        <begin position="162"/>
        <end position="173"/>
    </location>
</feature>
<name>A0ABQ9T8B5_SAGOE</name>
<accession>A0ABQ9T8B5</accession>
<reference evidence="2 3" key="1">
    <citation type="submission" date="2023-05" db="EMBL/GenBank/DDBJ databases">
        <title>B98-5 Cell Line De Novo Hybrid Assembly: An Optical Mapping Approach.</title>
        <authorList>
            <person name="Kananen K."/>
            <person name="Auerbach J.A."/>
            <person name="Kautto E."/>
            <person name="Blachly J.S."/>
        </authorList>
    </citation>
    <scope>NUCLEOTIDE SEQUENCE [LARGE SCALE GENOMIC DNA]</scope>
    <source>
        <strain evidence="2">B95-8</strain>
        <tissue evidence="2">Cell line</tissue>
    </source>
</reference>
<feature type="region of interest" description="Disordered" evidence="1">
    <location>
        <begin position="162"/>
        <end position="200"/>
    </location>
</feature>
<dbReference type="EMBL" id="JASSZA010000432">
    <property type="protein sequence ID" value="KAK2080986.1"/>
    <property type="molecule type" value="Genomic_DNA"/>
</dbReference>
<keyword evidence="3" id="KW-1185">Reference proteome</keyword>
<comment type="caution">
    <text evidence="2">The sequence shown here is derived from an EMBL/GenBank/DDBJ whole genome shotgun (WGS) entry which is preliminary data.</text>
</comment>
<evidence type="ECO:0000313" key="3">
    <source>
        <dbReference type="Proteomes" id="UP001266305"/>
    </source>
</evidence>
<evidence type="ECO:0000256" key="1">
    <source>
        <dbReference type="SAM" id="MobiDB-lite"/>
    </source>
</evidence>
<feature type="compositionally biased region" description="Polar residues" evidence="1">
    <location>
        <begin position="181"/>
        <end position="200"/>
    </location>
</feature>
<organism evidence="2 3">
    <name type="scientific">Saguinus oedipus</name>
    <name type="common">Cotton-top tamarin</name>
    <name type="synonym">Oedipomidas oedipus</name>
    <dbReference type="NCBI Taxonomy" id="9490"/>
    <lineage>
        <taxon>Eukaryota</taxon>
        <taxon>Metazoa</taxon>
        <taxon>Chordata</taxon>
        <taxon>Craniata</taxon>
        <taxon>Vertebrata</taxon>
        <taxon>Euteleostomi</taxon>
        <taxon>Mammalia</taxon>
        <taxon>Eutheria</taxon>
        <taxon>Euarchontoglires</taxon>
        <taxon>Primates</taxon>
        <taxon>Haplorrhini</taxon>
        <taxon>Platyrrhini</taxon>
        <taxon>Cebidae</taxon>
        <taxon>Callitrichinae</taxon>
        <taxon>Saguinus</taxon>
    </lineage>
</organism>
<sequence length="200" mass="21029">MDCGAGLLGFQAEASIEDSALLMQTLMEAIQISEAPPTNQATAAASPQSSQPPTANEMADIQVSAATARPKSAFNVQNATTKGRNGVYDFSQAPNAKEVPNMQPKAGFKSQNATSKGPNAAYDFSQAAATGELAANKSEMAFKAQNATTKVGPTTTYNFSQSLNANDMTNNRPKTPFKAWNDTTKAPTADTQTQNGHFPC</sequence>
<dbReference type="Proteomes" id="UP001266305">
    <property type="component" value="Unassembled WGS sequence"/>
</dbReference>
<gene>
    <name evidence="2" type="ORF">P7K49_039609</name>
</gene>
<feature type="region of interest" description="Disordered" evidence="1">
    <location>
        <begin position="37"/>
        <end position="56"/>
    </location>
</feature>
<protein>
    <submittedName>
        <fullName evidence="2">Uncharacterized protein</fullName>
    </submittedName>
</protein>